<proteinExistence type="predicted"/>
<protein>
    <submittedName>
        <fullName evidence="2">BgTH12-03417</fullName>
    </submittedName>
</protein>
<evidence type="ECO:0000313" key="3">
    <source>
        <dbReference type="Proteomes" id="UP000683417"/>
    </source>
</evidence>
<organism evidence="2 3">
    <name type="scientific">Blumeria graminis f. sp. triticale</name>
    <dbReference type="NCBI Taxonomy" id="1689686"/>
    <lineage>
        <taxon>Eukaryota</taxon>
        <taxon>Fungi</taxon>
        <taxon>Dikarya</taxon>
        <taxon>Ascomycota</taxon>
        <taxon>Pezizomycotina</taxon>
        <taxon>Leotiomycetes</taxon>
        <taxon>Erysiphales</taxon>
        <taxon>Erysiphaceae</taxon>
        <taxon>Blumeria</taxon>
    </lineage>
</organism>
<name>A0A9W4GBB4_BLUGR</name>
<keyword evidence="1" id="KW-0732">Signal</keyword>
<dbReference type="EMBL" id="CAJHIT010000002">
    <property type="protein sequence ID" value="CAD6499297.1"/>
    <property type="molecule type" value="Genomic_DNA"/>
</dbReference>
<evidence type="ECO:0000256" key="1">
    <source>
        <dbReference type="SAM" id="SignalP"/>
    </source>
</evidence>
<accession>A0A9W4GBB4</accession>
<feature type="signal peptide" evidence="1">
    <location>
        <begin position="1"/>
        <end position="21"/>
    </location>
</feature>
<sequence>MKFMNSVISASILGLFATVFAGKVYKCSTSKEILEETVNAAVENELALLDNGQNTNVIVGNLIRVGLLTHLVDDVQYEITAYINTQDRTFQVYEERGRPQVWKYAT</sequence>
<reference evidence="2" key="1">
    <citation type="submission" date="2020-10" db="EMBL/GenBank/DDBJ databases">
        <authorList>
            <person name="Muller C M."/>
        </authorList>
    </citation>
    <scope>NUCLEOTIDE SEQUENCE</scope>
    <source>
        <strain evidence="2">THUN-12</strain>
    </source>
</reference>
<comment type="caution">
    <text evidence="2">The sequence shown here is derived from an EMBL/GenBank/DDBJ whole genome shotgun (WGS) entry which is preliminary data.</text>
</comment>
<feature type="chain" id="PRO_5040738673" evidence="1">
    <location>
        <begin position="22"/>
        <end position="106"/>
    </location>
</feature>
<dbReference type="Proteomes" id="UP000683417">
    <property type="component" value="Unassembled WGS sequence"/>
</dbReference>
<dbReference type="AlphaFoldDB" id="A0A9W4GBB4"/>
<gene>
    <name evidence="2" type="ORF">BGTH12_LOCUS655</name>
</gene>
<evidence type="ECO:0000313" key="2">
    <source>
        <dbReference type="EMBL" id="CAD6499297.1"/>
    </source>
</evidence>